<dbReference type="InterPro" id="IPR027417">
    <property type="entry name" value="P-loop_NTPase"/>
</dbReference>
<dbReference type="EMBL" id="VINQ01000007">
    <property type="protein sequence ID" value="KAA0914925.1"/>
    <property type="molecule type" value="Genomic_DNA"/>
</dbReference>
<reference evidence="1 2" key="1">
    <citation type="submission" date="2019-07" db="EMBL/GenBank/DDBJ databases">
        <title>Aquicoccus porphyridii gen. nov., sp. nov., isolated from a small marine red alga, Porphyridium marinum.</title>
        <authorList>
            <person name="Liu L."/>
        </authorList>
    </citation>
    <scope>NUCLEOTIDE SEQUENCE [LARGE SCALE GENOMIC DNA]</scope>
    <source>
        <strain evidence="1 2">L1 8-17</strain>
    </source>
</reference>
<evidence type="ECO:0000313" key="1">
    <source>
        <dbReference type="EMBL" id="KAA0914925.1"/>
    </source>
</evidence>
<name>A0A5A9ZD57_9RHOB</name>
<dbReference type="Proteomes" id="UP000325291">
    <property type="component" value="Unassembled WGS sequence"/>
</dbReference>
<proteinExistence type="predicted"/>
<keyword evidence="2" id="KW-1185">Reference proteome</keyword>
<protein>
    <recommendedName>
        <fullName evidence="3">Sulfotransferase family protein</fullName>
    </recommendedName>
</protein>
<organism evidence="1 2">
    <name type="scientific">Aquicoccus porphyridii</name>
    <dbReference type="NCBI Taxonomy" id="1852029"/>
    <lineage>
        <taxon>Bacteria</taxon>
        <taxon>Pseudomonadati</taxon>
        <taxon>Pseudomonadota</taxon>
        <taxon>Alphaproteobacteria</taxon>
        <taxon>Rhodobacterales</taxon>
        <taxon>Paracoccaceae</taxon>
        <taxon>Aquicoccus</taxon>
    </lineage>
</organism>
<comment type="caution">
    <text evidence="1">The sequence shown here is derived from an EMBL/GenBank/DDBJ whole genome shotgun (WGS) entry which is preliminary data.</text>
</comment>
<dbReference type="AlphaFoldDB" id="A0A5A9ZD57"/>
<accession>A0A5A9ZD57</accession>
<sequence>MQVFFKENLAFLAVPKTGTTAYEMALRRHADIMFSGHGKHANAAFFHRKIAPFLDDAYGLTPERMAVIRDPLDQARSWYRYRQRDEIGNSKRSTRGVSFDDFIRATIRDDPPAFANVGSQGAFLTLKTSREMPLHHLFAYEAQDVLRGFLEERFGRTIKLKSYNVSPQLDADLSPETEAAFRTARALDYELHSRVMDAGGHLRQLLDT</sequence>
<dbReference type="SUPFAM" id="SSF52540">
    <property type="entry name" value="P-loop containing nucleoside triphosphate hydrolases"/>
    <property type="match status" value="1"/>
</dbReference>
<dbReference type="Gene3D" id="3.40.50.300">
    <property type="entry name" value="P-loop containing nucleotide triphosphate hydrolases"/>
    <property type="match status" value="1"/>
</dbReference>
<dbReference type="RefSeq" id="WP_111368331.1">
    <property type="nucleotide sequence ID" value="NZ_VINQ01000007.1"/>
</dbReference>
<evidence type="ECO:0000313" key="2">
    <source>
        <dbReference type="Proteomes" id="UP000325291"/>
    </source>
</evidence>
<gene>
    <name evidence="1" type="ORF">FLO80_11175</name>
</gene>
<evidence type="ECO:0008006" key="3">
    <source>
        <dbReference type="Google" id="ProtNLM"/>
    </source>
</evidence>